<gene>
    <name evidence="2" type="ORF">LITE_LOCUS30551</name>
</gene>
<protein>
    <submittedName>
        <fullName evidence="2">Uncharacterized protein</fullName>
    </submittedName>
</protein>
<feature type="compositionally biased region" description="Pro residues" evidence="1">
    <location>
        <begin position="49"/>
        <end position="58"/>
    </location>
</feature>
<name>A0AAV0MW99_9ROSI</name>
<accession>A0AAV0MW99</accession>
<feature type="region of interest" description="Disordered" evidence="1">
    <location>
        <begin position="22"/>
        <end position="74"/>
    </location>
</feature>
<keyword evidence="3" id="KW-1185">Reference proteome</keyword>
<comment type="caution">
    <text evidence="2">The sequence shown here is derived from an EMBL/GenBank/DDBJ whole genome shotgun (WGS) entry which is preliminary data.</text>
</comment>
<evidence type="ECO:0000313" key="3">
    <source>
        <dbReference type="Proteomes" id="UP001154282"/>
    </source>
</evidence>
<organism evidence="2 3">
    <name type="scientific">Linum tenue</name>
    <dbReference type="NCBI Taxonomy" id="586396"/>
    <lineage>
        <taxon>Eukaryota</taxon>
        <taxon>Viridiplantae</taxon>
        <taxon>Streptophyta</taxon>
        <taxon>Embryophyta</taxon>
        <taxon>Tracheophyta</taxon>
        <taxon>Spermatophyta</taxon>
        <taxon>Magnoliopsida</taxon>
        <taxon>eudicotyledons</taxon>
        <taxon>Gunneridae</taxon>
        <taxon>Pentapetalae</taxon>
        <taxon>rosids</taxon>
        <taxon>fabids</taxon>
        <taxon>Malpighiales</taxon>
        <taxon>Linaceae</taxon>
        <taxon>Linum</taxon>
    </lineage>
</organism>
<reference evidence="2" key="1">
    <citation type="submission" date="2022-08" db="EMBL/GenBank/DDBJ databases">
        <authorList>
            <person name="Gutierrez-Valencia J."/>
        </authorList>
    </citation>
    <scope>NUCLEOTIDE SEQUENCE</scope>
</reference>
<evidence type="ECO:0000313" key="2">
    <source>
        <dbReference type="EMBL" id="CAI0450519.1"/>
    </source>
</evidence>
<sequence length="74" mass="8416">MTRRFHLLPPTHTRRFHLLTPALRPREKPTSVVASPEAVQRPGPRNHPVAPPPPPPPPRNRHRESTVPMVVYNA</sequence>
<evidence type="ECO:0000256" key="1">
    <source>
        <dbReference type="SAM" id="MobiDB-lite"/>
    </source>
</evidence>
<proteinExistence type="predicted"/>
<dbReference type="EMBL" id="CAMGYJ010000007">
    <property type="protein sequence ID" value="CAI0450519.1"/>
    <property type="molecule type" value="Genomic_DNA"/>
</dbReference>
<dbReference type="Proteomes" id="UP001154282">
    <property type="component" value="Unassembled WGS sequence"/>
</dbReference>
<dbReference type="AlphaFoldDB" id="A0AAV0MW99"/>